<feature type="transmembrane region" description="Helical" evidence="5">
    <location>
        <begin position="6"/>
        <end position="29"/>
    </location>
</feature>
<proteinExistence type="inferred from homology"/>
<dbReference type="EMBL" id="JACGCM010000635">
    <property type="protein sequence ID" value="KAF6169554.1"/>
    <property type="molecule type" value="Genomic_DNA"/>
</dbReference>
<evidence type="ECO:0000256" key="3">
    <source>
        <dbReference type="ARBA" id="ARBA00023002"/>
    </source>
</evidence>
<comment type="similarity">
    <text evidence="1">Belongs to the cytochrome P450 family.</text>
</comment>
<keyword evidence="5" id="KW-0812">Transmembrane</keyword>
<dbReference type="PANTHER" id="PTHR24296">
    <property type="entry name" value="CYTOCHROME P450"/>
    <property type="match status" value="1"/>
</dbReference>
<accession>A0A7J7NRG9</accession>
<reference evidence="6 7" key="1">
    <citation type="journal article" date="2020" name="IScience">
        <title>Genome Sequencing of the Endangered Kingdonia uniflora (Circaeasteraceae, Ranunculales) Reveals Potential Mechanisms of Evolutionary Specialization.</title>
        <authorList>
            <person name="Sun Y."/>
            <person name="Deng T."/>
            <person name="Zhang A."/>
            <person name="Moore M.J."/>
            <person name="Landis J.B."/>
            <person name="Lin N."/>
            <person name="Zhang H."/>
            <person name="Zhang X."/>
            <person name="Huang J."/>
            <person name="Zhang X."/>
            <person name="Sun H."/>
            <person name="Wang H."/>
        </authorList>
    </citation>
    <scope>NUCLEOTIDE SEQUENCE [LARGE SCALE GENOMIC DNA]</scope>
    <source>
        <strain evidence="6">TB1705</strain>
        <tissue evidence="6">Leaf</tissue>
    </source>
</reference>
<sequence>MLQLEFIPPFLLFLVPLIFLVFISSFNYVNTKLSSSSKLPRSYPLIGSYFAITANQDRHNQLFTEILRKSSTLTFVLHRLLGFSQVITANPANVEHILKTKFSIYPKGQSSNDFLGSGIFNTDGSNWKFQRQIESHEFNTKSLRKFVETVVESEISDRLLPILSDAAAKKSVMDLQDILQRFAFDNICKISFGFDPEYLSASMHPTEFAVAFEDATLISSKRFTYLTPAIWKVEQELLKEINEKADSSVYNEVKDMVYTHASLCESMRLYPPVPADTKEAARD</sequence>
<evidence type="ECO:0000256" key="2">
    <source>
        <dbReference type="ARBA" id="ARBA00022723"/>
    </source>
</evidence>
<evidence type="ECO:0000256" key="1">
    <source>
        <dbReference type="ARBA" id="ARBA00010617"/>
    </source>
</evidence>
<protein>
    <recommendedName>
        <fullName evidence="8">Cytochrome P450</fullName>
    </recommendedName>
</protein>
<dbReference type="InterPro" id="IPR036396">
    <property type="entry name" value="Cyt_P450_sf"/>
</dbReference>
<dbReference type="GO" id="GO:0016705">
    <property type="term" value="F:oxidoreductase activity, acting on paired donors, with incorporation or reduction of molecular oxygen"/>
    <property type="evidence" value="ECO:0007669"/>
    <property type="project" value="InterPro"/>
</dbReference>
<dbReference type="OrthoDB" id="1938411at2759"/>
<dbReference type="SUPFAM" id="SSF48264">
    <property type="entry name" value="Cytochrome P450"/>
    <property type="match status" value="1"/>
</dbReference>
<name>A0A7J7NRG9_9MAGN</name>
<evidence type="ECO:0000313" key="6">
    <source>
        <dbReference type="EMBL" id="KAF6169554.1"/>
    </source>
</evidence>
<evidence type="ECO:0000313" key="7">
    <source>
        <dbReference type="Proteomes" id="UP000541444"/>
    </source>
</evidence>
<dbReference type="InterPro" id="IPR001128">
    <property type="entry name" value="Cyt_P450"/>
</dbReference>
<keyword evidence="4" id="KW-0408">Iron</keyword>
<dbReference type="Pfam" id="PF00067">
    <property type="entry name" value="p450"/>
    <property type="match status" value="1"/>
</dbReference>
<keyword evidence="5" id="KW-0472">Membrane</keyword>
<dbReference type="GO" id="GO:0020037">
    <property type="term" value="F:heme binding"/>
    <property type="evidence" value="ECO:0007669"/>
    <property type="project" value="InterPro"/>
</dbReference>
<evidence type="ECO:0008006" key="8">
    <source>
        <dbReference type="Google" id="ProtNLM"/>
    </source>
</evidence>
<dbReference type="GO" id="GO:0044550">
    <property type="term" value="P:secondary metabolite biosynthetic process"/>
    <property type="evidence" value="ECO:0007669"/>
    <property type="project" value="UniProtKB-ARBA"/>
</dbReference>
<keyword evidence="5" id="KW-1133">Transmembrane helix</keyword>
<keyword evidence="2" id="KW-0479">Metal-binding</keyword>
<dbReference type="Proteomes" id="UP000541444">
    <property type="component" value="Unassembled WGS sequence"/>
</dbReference>
<dbReference type="AlphaFoldDB" id="A0A7J7NRG9"/>
<keyword evidence="7" id="KW-1185">Reference proteome</keyword>
<gene>
    <name evidence="6" type="ORF">GIB67_028105</name>
</gene>
<dbReference type="GO" id="GO:0004497">
    <property type="term" value="F:monooxygenase activity"/>
    <property type="evidence" value="ECO:0007669"/>
    <property type="project" value="InterPro"/>
</dbReference>
<dbReference type="GO" id="GO:0005506">
    <property type="term" value="F:iron ion binding"/>
    <property type="evidence" value="ECO:0007669"/>
    <property type="project" value="InterPro"/>
</dbReference>
<evidence type="ECO:0000256" key="5">
    <source>
        <dbReference type="SAM" id="Phobius"/>
    </source>
</evidence>
<organism evidence="6 7">
    <name type="scientific">Kingdonia uniflora</name>
    <dbReference type="NCBI Taxonomy" id="39325"/>
    <lineage>
        <taxon>Eukaryota</taxon>
        <taxon>Viridiplantae</taxon>
        <taxon>Streptophyta</taxon>
        <taxon>Embryophyta</taxon>
        <taxon>Tracheophyta</taxon>
        <taxon>Spermatophyta</taxon>
        <taxon>Magnoliopsida</taxon>
        <taxon>Ranunculales</taxon>
        <taxon>Circaeasteraceae</taxon>
        <taxon>Kingdonia</taxon>
    </lineage>
</organism>
<comment type="caution">
    <text evidence="6">The sequence shown here is derived from an EMBL/GenBank/DDBJ whole genome shotgun (WGS) entry which is preliminary data.</text>
</comment>
<dbReference type="Gene3D" id="1.10.630.10">
    <property type="entry name" value="Cytochrome P450"/>
    <property type="match status" value="2"/>
</dbReference>
<keyword evidence="3" id="KW-0560">Oxidoreductase</keyword>
<evidence type="ECO:0000256" key="4">
    <source>
        <dbReference type="ARBA" id="ARBA00023004"/>
    </source>
</evidence>